<accession>A0A0C3S2Q1</accession>
<dbReference type="EMBL" id="KN840592">
    <property type="protein sequence ID" value="KIP03952.1"/>
    <property type="molecule type" value="Genomic_DNA"/>
</dbReference>
<evidence type="ECO:0000313" key="3">
    <source>
        <dbReference type="EMBL" id="KIP03952.1"/>
    </source>
</evidence>
<dbReference type="STRING" id="745531.A0A0C3S2Q1"/>
<name>A0A0C3S2Q1_PHLG1</name>
<gene>
    <name evidence="3" type="ORF">PHLGIDRAFT_31576</name>
</gene>
<keyword evidence="1" id="KW-0378">Hydrolase</keyword>
<dbReference type="InterPro" id="IPR013094">
    <property type="entry name" value="AB_hydrolase_3"/>
</dbReference>
<sequence length="327" mass="35613">MTDVATRKVYQPIHPDILPKLLPEYVDFHNANIAFAPAIHQVPWDPAVRKNPPVAGGSTPLQVGAVKDIPLSHCTIRVFTPEGDAPAEGWPVFLFCHGGGWTLGNINTENAFSTNMCKRAKCVVVSVDYRLGPEEPYPAAVEDAEEALHWIVKNGPAELGVNLKQFAVGGSSSGGNLAAILTHKAALAEPPVPLAFQLLVVPVADNTASPTNTKYPSWQESANTPSLSPAKMVWFKLNYAPKEEDWTKWDCSPIFAPDEAFKRAPPAWICVAELDILRDEGLAYAEKLKSFGVAVETKVYAGCPHPIMAMDAFWKSAEHLFPTPPRL</sequence>
<dbReference type="Proteomes" id="UP000053257">
    <property type="component" value="Unassembled WGS sequence"/>
</dbReference>
<evidence type="ECO:0000259" key="2">
    <source>
        <dbReference type="Pfam" id="PF07859"/>
    </source>
</evidence>
<protein>
    <recommendedName>
        <fullName evidence="2">Alpha/beta hydrolase fold-3 domain-containing protein</fullName>
    </recommendedName>
</protein>
<dbReference type="AlphaFoldDB" id="A0A0C3S2Q1"/>
<reference evidence="3 4" key="1">
    <citation type="journal article" date="2014" name="PLoS Genet.">
        <title>Analysis of the Phlebiopsis gigantea genome, transcriptome and secretome provides insight into its pioneer colonization strategies of wood.</title>
        <authorList>
            <person name="Hori C."/>
            <person name="Ishida T."/>
            <person name="Igarashi K."/>
            <person name="Samejima M."/>
            <person name="Suzuki H."/>
            <person name="Master E."/>
            <person name="Ferreira P."/>
            <person name="Ruiz-Duenas F.J."/>
            <person name="Held B."/>
            <person name="Canessa P."/>
            <person name="Larrondo L.F."/>
            <person name="Schmoll M."/>
            <person name="Druzhinina I.S."/>
            <person name="Kubicek C.P."/>
            <person name="Gaskell J.A."/>
            <person name="Kersten P."/>
            <person name="St John F."/>
            <person name="Glasner J."/>
            <person name="Sabat G."/>
            <person name="Splinter BonDurant S."/>
            <person name="Syed K."/>
            <person name="Yadav J."/>
            <person name="Mgbeahuruike A.C."/>
            <person name="Kovalchuk A."/>
            <person name="Asiegbu F.O."/>
            <person name="Lackner G."/>
            <person name="Hoffmeister D."/>
            <person name="Rencoret J."/>
            <person name="Gutierrez A."/>
            <person name="Sun H."/>
            <person name="Lindquist E."/>
            <person name="Barry K."/>
            <person name="Riley R."/>
            <person name="Grigoriev I.V."/>
            <person name="Henrissat B."/>
            <person name="Kues U."/>
            <person name="Berka R.M."/>
            <person name="Martinez A.T."/>
            <person name="Covert S.F."/>
            <person name="Blanchette R.A."/>
            <person name="Cullen D."/>
        </authorList>
    </citation>
    <scope>NUCLEOTIDE SEQUENCE [LARGE SCALE GENOMIC DNA]</scope>
    <source>
        <strain evidence="3 4">11061_1 CR5-6</strain>
    </source>
</reference>
<organism evidence="3 4">
    <name type="scientific">Phlebiopsis gigantea (strain 11061_1 CR5-6)</name>
    <name type="common">White-rot fungus</name>
    <name type="synonym">Peniophora gigantea</name>
    <dbReference type="NCBI Taxonomy" id="745531"/>
    <lineage>
        <taxon>Eukaryota</taxon>
        <taxon>Fungi</taxon>
        <taxon>Dikarya</taxon>
        <taxon>Basidiomycota</taxon>
        <taxon>Agaricomycotina</taxon>
        <taxon>Agaricomycetes</taxon>
        <taxon>Polyporales</taxon>
        <taxon>Phanerochaetaceae</taxon>
        <taxon>Phlebiopsis</taxon>
    </lineage>
</organism>
<dbReference type="PANTHER" id="PTHR48081">
    <property type="entry name" value="AB HYDROLASE SUPERFAMILY PROTEIN C4A8.06C"/>
    <property type="match status" value="1"/>
</dbReference>
<evidence type="ECO:0000313" key="4">
    <source>
        <dbReference type="Proteomes" id="UP000053257"/>
    </source>
</evidence>
<dbReference type="PANTHER" id="PTHR48081:SF8">
    <property type="entry name" value="ALPHA_BETA HYDROLASE FOLD-3 DOMAIN-CONTAINING PROTEIN-RELATED"/>
    <property type="match status" value="1"/>
</dbReference>
<dbReference type="OrthoDB" id="408631at2759"/>
<evidence type="ECO:0000256" key="1">
    <source>
        <dbReference type="ARBA" id="ARBA00022801"/>
    </source>
</evidence>
<proteinExistence type="predicted"/>
<dbReference type="Pfam" id="PF07859">
    <property type="entry name" value="Abhydrolase_3"/>
    <property type="match status" value="1"/>
</dbReference>
<dbReference type="InterPro" id="IPR029058">
    <property type="entry name" value="AB_hydrolase_fold"/>
</dbReference>
<feature type="domain" description="Alpha/beta hydrolase fold-3" evidence="2">
    <location>
        <begin position="94"/>
        <end position="307"/>
    </location>
</feature>
<dbReference type="GO" id="GO:0016787">
    <property type="term" value="F:hydrolase activity"/>
    <property type="evidence" value="ECO:0007669"/>
    <property type="project" value="UniProtKB-KW"/>
</dbReference>
<dbReference type="SUPFAM" id="SSF53474">
    <property type="entry name" value="alpha/beta-Hydrolases"/>
    <property type="match status" value="1"/>
</dbReference>
<dbReference type="HOGENOM" id="CLU_012494_6_2_1"/>
<dbReference type="Gene3D" id="3.40.50.1820">
    <property type="entry name" value="alpha/beta hydrolase"/>
    <property type="match status" value="1"/>
</dbReference>
<dbReference type="InterPro" id="IPR050300">
    <property type="entry name" value="GDXG_lipolytic_enzyme"/>
</dbReference>
<keyword evidence="4" id="KW-1185">Reference proteome</keyword>